<protein>
    <submittedName>
        <fullName evidence="2">DNA-binding MarR family transcriptional regulator</fullName>
    </submittedName>
</protein>
<dbReference type="SUPFAM" id="SSF46785">
    <property type="entry name" value="Winged helix' DNA-binding domain"/>
    <property type="match status" value="1"/>
</dbReference>
<proteinExistence type="predicted"/>
<organism evidence="2 3">
    <name type="scientific">Nocardioides cavernae</name>
    <dbReference type="NCBI Taxonomy" id="1921566"/>
    <lineage>
        <taxon>Bacteria</taxon>
        <taxon>Bacillati</taxon>
        <taxon>Actinomycetota</taxon>
        <taxon>Actinomycetes</taxon>
        <taxon>Propionibacteriales</taxon>
        <taxon>Nocardioidaceae</taxon>
        <taxon>Nocardioides</taxon>
    </lineage>
</organism>
<keyword evidence="3" id="KW-1185">Reference proteome</keyword>
<dbReference type="Pfam" id="PF12802">
    <property type="entry name" value="MarR_2"/>
    <property type="match status" value="1"/>
</dbReference>
<keyword evidence="2" id="KW-0238">DNA-binding</keyword>
<dbReference type="InterPro" id="IPR000835">
    <property type="entry name" value="HTH_MarR-typ"/>
</dbReference>
<gene>
    <name evidence="2" type="ORF">F4692_000662</name>
</gene>
<evidence type="ECO:0000313" key="2">
    <source>
        <dbReference type="EMBL" id="NYE35558.1"/>
    </source>
</evidence>
<dbReference type="GO" id="GO:0003700">
    <property type="term" value="F:DNA-binding transcription factor activity"/>
    <property type="evidence" value="ECO:0007669"/>
    <property type="project" value="InterPro"/>
</dbReference>
<evidence type="ECO:0000259" key="1">
    <source>
        <dbReference type="SMART" id="SM00347"/>
    </source>
</evidence>
<dbReference type="InterPro" id="IPR036388">
    <property type="entry name" value="WH-like_DNA-bd_sf"/>
</dbReference>
<evidence type="ECO:0000313" key="3">
    <source>
        <dbReference type="Proteomes" id="UP000549911"/>
    </source>
</evidence>
<dbReference type="GO" id="GO:0003677">
    <property type="term" value="F:DNA binding"/>
    <property type="evidence" value="ECO:0007669"/>
    <property type="project" value="UniProtKB-KW"/>
</dbReference>
<reference evidence="2 3" key="1">
    <citation type="submission" date="2020-07" db="EMBL/GenBank/DDBJ databases">
        <authorList>
            <person name="Partida-Martinez L."/>
            <person name="Huntemann M."/>
            <person name="Clum A."/>
            <person name="Wang J."/>
            <person name="Palaniappan K."/>
            <person name="Ritter S."/>
            <person name="Chen I.-M."/>
            <person name="Stamatis D."/>
            <person name="Reddy T."/>
            <person name="O'Malley R."/>
            <person name="Daum C."/>
            <person name="Shapiro N."/>
            <person name="Ivanova N."/>
            <person name="Kyrpides N."/>
            <person name="Woyke T."/>
        </authorList>
    </citation>
    <scope>NUCLEOTIDE SEQUENCE [LARGE SCALE GENOMIC DNA]</scope>
    <source>
        <strain evidence="2 3">AT2.17</strain>
    </source>
</reference>
<feature type="domain" description="HTH marR-type" evidence="1">
    <location>
        <begin position="31"/>
        <end position="130"/>
    </location>
</feature>
<dbReference type="EMBL" id="JACCBW010000001">
    <property type="protein sequence ID" value="NYE35558.1"/>
    <property type="molecule type" value="Genomic_DNA"/>
</dbReference>
<dbReference type="InterPro" id="IPR036390">
    <property type="entry name" value="WH_DNA-bd_sf"/>
</dbReference>
<dbReference type="AlphaFoldDB" id="A0A7Y9H0A0"/>
<comment type="caution">
    <text evidence="2">The sequence shown here is derived from an EMBL/GenBank/DDBJ whole genome shotgun (WGS) entry which is preliminary data.</text>
</comment>
<reference evidence="2 3" key="2">
    <citation type="submission" date="2020-08" db="EMBL/GenBank/DDBJ databases">
        <title>The Agave Microbiome: Exploring the role of microbial communities in plant adaptations to desert environments.</title>
        <authorList>
            <person name="Partida-Martinez L.P."/>
        </authorList>
    </citation>
    <scope>NUCLEOTIDE SEQUENCE [LARGE SCALE GENOMIC DNA]</scope>
    <source>
        <strain evidence="2 3">AT2.17</strain>
    </source>
</reference>
<name>A0A7Y9H0A0_9ACTN</name>
<dbReference type="SMART" id="SM00347">
    <property type="entry name" value="HTH_MARR"/>
    <property type="match status" value="1"/>
</dbReference>
<dbReference type="Proteomes" id="UP000549911">
    <property type="component" value="Unassembled WGS sequence"/>
</dbReference>
<accession>A0A7Y9H0A0</accession>
<sequence length="149" mass="15963">MPSQPADHDAFAELADLLLNVGRLVRARTPSDAAGVPLSETERTVMRLVDLFPGSSPSDIAERGRLQRSNVSAALRTLEDKGMVERTSTSGRGVAVHATDLADRNLAALRAAWGRELALPLADDVDAVRRCVALLTRLEGRLIDADPQG</sequence>
<dbReference type="RefSeq" id="WP_179618197.1">
    <property type="nucleotide sequence ID" value="NZ_JACCBW010000001.1"/>
</dbReference>
<dbReference type="Gene3D" id="1.10.10.10">
    <property type="entry name" value="Winged helix-like DNA-binding domain superfamily/Winged helix DNA-binding domain"/>
    <property type="match status" value="1"/>
</dbReference>